<evidence type="ECO:0000313" key="2">
    <source>
        <dbReference type="EMBL" id="HCM32053.1"/>
    </source>
</evidence>
<name>A0A3D3G223_ACIRA</name>
<dbReference type="InterPro" id="IPR001279">
    <property type="entry name" value="Metallo-B-lactamas"/>
</dbReference>
<feature type="domain" description="Metallo-beta-lactamase" evidence="1">
    <location>
        <begin position="52"/>
        <end position="240"/>
    </location>
</feature>
<sequence>MKIRNTFLFIFGLATVSTSNILAEPLKLPAEWTQSIEPFRIAGSIYYVGTRGLGSYLIVSGSKAILIDTGLTENAALIEQNILKLGLNLSDVKIILVSHAHWDHVGALAQIQKNTGAKVFAMDKEVTALTTGKSKGDNILQSFSYTPVKVDHILRDKEVIKMGKIHLKATLTPGHTPGCTTWSTSLKEHGKTLKVVFPCSLSVAGNVLSNNQTYPGIVQDYQLSFRRLSKMPADIVLTSHPEAADLMNRKAKSEAGQLDAFTDRKLLEKIIKDAEFSFNQSLDNQKK</sequence>
<evidence type="ECO:0000313" key="3">
    <source>
        <dbReference type="Proteomes" id="UP000262257"/>
    </source>
</evidence>
<evidence type="ECO:0000259" key="1">
    <source>
        <dbReference type="SMART" id="SM00849"/>
    </source>
</evidence>
<dbReference type="PANTHER" id="PTHR42951:SF17">
    <property type="entry name" value="METALLO-BETA-LACTAMASE DOMAIN-CONTAINING PROTEIN"/>
    <property type="match status" value="1"/>
</dbReference>
<organism evidence="2 3">
    <name type="scientific">Acinetobacter radioresistens</name>
    <dbReference type="NCBI Taxonomy" id="40216"/>
    <lineage>
        <taxon>Bacteria</taxon>
        <taxon>Pseudomonadati</taxon>
        <taxon>Pseudomonadota</taxon>
        <taxon>Gammaproteobacteria</taxon>
        <taxon>Moraxellales</taxon>
        <taxon>Moraxellaceae</taxon>
        <taxon>Acinetobacter</taxon>
    </lineage>
</organism>
<dbReference type="InterPro" id="IPR050855">
    <property type="entry name" value="NDM-1-like"/>
</dbReference>
<dbReference type="EMBL" id="DPXL01000148">
    <property type="protein sequence ID" value="HCM32053.1"/>
    <property type="molecule type" value="Genomic_DNA"/>
</dbReference>
<reference evidence="2 3" key="1">
    <citation type="journal article" date="2018" name="Nat. Biotechnol.">
        <title>A standardized bacterial taxonomy based on genome phylogeny substantially revises the tree of life.</title>
        <authorList>
            <person name="Parks D.H."/>
            <person name="Chuvochina M."/>
            <person name="Waite D.W."/>
            <person name="Rinke C."/>
            <person name="Skarshewski A."/>
            <person name="Chaumeil P.A."/>
            <person name="Hugenholtz P."/>
        </authorList>
    </citation>
    <scope>NUCLEOTIDE SEQUENCE [LARGE SCALE GENOMIC DNA]</scope>
    <source>
        <strain evidence="2">UBA10045</strain>
    </source>
</reference>
<dbReference type="SMART" id="SM00849">
    <property type="entry name" value="Lactamase_B"/>
    <property type="match status" value="1"/>
</dbReference>
<dbReference type="PANTHER" id="PTHR42951">
    <property type="entry name" value="METALLO-BETA-LACTAMASE DOMAIN-CONTAINING"/>
    <property type="match status" value="1"/>
</dbReference>
<dbReference type="Gene3D" id="3.60.15.10">
    <property type="entry name" value="Ribonuclease Z/Hydroxyacylglutathione hydrolase-like"/>
    <property type="match status" value="1"/>
</dbReference>
<dbReference type="SUPFAM" id="SSF56281">
    <property type="entry name" value="Metallo-hydrolase/oxidoreductase"/>
    <property type="match status" value="1"/>
</dbReference>
<comment type="caution">
    <text evidence="2">The sequence shown here is derived from an EMBL/GenBank/DDBJ whole genome shotgun (WGS) entry which is preliminary data.</text>
</comment>
<dbReference type="NCBIfam" id="NF033185">
    <property type="entry name" value="B3_Acin_new2"/>
    <property type="match status" value="1"/>
</dbReference>
<dbReference type="CDD" id="cd16310">
    <property type="entry name" value="Mbl1b-like_MBL-B3"/>
    <property type="match status" value="1"/>
</dbReference>
<dbReference type="NCBIfam" id="NF033105">
    <property type="entry name" value="bla_subclass_B3"/>
    <property type="match status" value="1"/>
</dbReference>
<dbReference type="Proteomes" id="UP000262257">
    <property type="component" value="Unassembled WGS sequence"/>
</dbReference>
<accession>A0A3D3G223</accession>
<dbReference type="AlphaFoldDB" id="A0A3D3G223"/>
<protein>
    <submittedName>
        <fullName evidence="2">Subclass B3 metallo-beta-lactamase</fullName>
    </submittedName>
</protein>
<proteinExistence type="predicted"/>
<dbReference type="Pfam" id="PF00753">
    <property type="entry name" value="Lactamase_B"/>
    <property type="match status" value="1"/>
</dbReference>
<gene>
    <name evidence="2" type="ORF">DIC32_11705</name>
</gene>
<dbReference type="NCBIfam" id="NF012229">
    <property type="entry name" value="bla_class_B_core"/>
    <property type="match status" value="1"/>
</dbReference>
<dbReference type="InterPro" id="IPR036866">
    <property type="entry name" value="RibonucZ/Hydroxyglut_hydro"/>
</dbReference>